<feature type="transmembrane region" description="Helical" evidence="3">
    <location>
        <begin position="530"/>
        <end position="548"/>
    </location>
</feature>
<feature type="transmembrane region" description="Helical" evidence="3">
    <location>
        <begin position="6"/>
        <end position="36"/>
    </location>
</feature>
<feature type="transmembrane region" description="Helical" evidence="3">
    <location>
        <begin position="640"/>
        <end position="658"/>
    </location>
</feature>
<feature type="transmembrane region" description="Helical" evidence="3">
    <location>
        <begin position="1280"/>
        <end position="1300"/>
    </location>
</feature>
<feature type="transmembrane region" description="Helical" evidence="3">
    <location>
        <begin position="771"/>
        <end position="790"/>
    </location>
</feature>
<feature type="transmembrane region" description="Helical" evidence="3">
    <location>
        <begin position="993"/>
        <end position="1015"/>
    </location>
</feature>
<evidence type="ECO:0000256" key="1">
    <source>
        <dbReference type="SAM" id="Coils"/>
    </source>
</evidence>
<keyword evidence="3" id="KW-1133">Transmembrane helix</keyword>
<protein>
    <submittedName>
        <fullName evidence="4">DUF2339 domain-containing protein</fullName>
    </submittedName>
</protein>
<feature type="transmembrane region" description="Helical" evidence="3">
    <location>
        <begin position="407"/>
        <end position="424"/>
    </location>
</feature>
<sequence>MKWFFGLLGAVVGGLLGDFAGVLVGLMLGVGGAALIQSSARRDKEDEPDEASSDKARPSGPRPVRLTLDQRLAALEQQVRQLQSEVARLRASAAESAAALAAARVAPGAARSPGADAPVPSAALTRREEAPDVASVPLRVPPAPMVPAIPEAVTAAPIAAELRPADALLDEALARVTAEATPAAAAIPNDTATPMRAVPDEAETPSPSMAAPAEVDIAIDVLAASAAEPAVAAKAPATPPAPPPPPAVPLRDRLPPVVRDWIFGGNTIVKVGVLVLFLGLAFLLRYAAERITVPPELRYAGVALLGVGLLGLGWRLRDRRDAAGGTGYGLILQGAGIGVLYLTTLASLKLNGLIPPEAAFVFLFAVTVLSAVLAVVQNAPWLAYVAVAEGFAAPVLVSSGGGHHHVLFSYMLVLDIGVFLVAWFKAWRPLNLVAFVGTFTLASGWAQGRYEPTLYTGVQVYLILFFLLFTGIGLLFARRALAASDLPDGADPLARRAMQALAQVGRVDSALVFGVPLVAFGLQYLLVQDWAYGPAWAALGFSMFYLLLGGLTMKRGGPRYALLGEAYVIVSVIFGTLAIPLALEGVWTGATWAIEAAGMYWLGVRQHRPYARAFALLVLFGAAVRTFSSLGVDESPGTPWLTGSVLGMALLATGALAMHAVSLRRRAAEPSVAEAGQPAAAMAAWETLGEAVQWAIGVAALTTIAWMLLVPTWASVVTSGLALGLALWPERWRSAAQPWSVVCLQAVALCGFLATLQVLHGQAMLGNGGSGLVAAVLIAASLMACAWLALPASLRARWRELQDDTAASAEVARWPLGVTIGWLVGVAALGGSLLFVMPADQAARVWPAVGLACLWLGLRLRHDPLVITGWGWQVVSGVCALVYGEPLWSSTVAGMTLWTPWLLTLAGLIAGDMLRREAGRQFTRNWLKSPVAQWGLVVWVLWWWSQVLPPEVWRGLSQRGGDAIDWWMPLLLAWVTLSSALLTALARWRQWQVVGQSTCITVPGWILLAWTSLAVSGDAPHAHAGWLIWPMSLVWHLVLLRQQARWVPERLQSPLHVLGFWLFAIVAAREGQWALAQVGAPESAWPALGWVAMPAAVLALLTRPALLRRWPLSAFRDAYLLAGAAPVAAYLLLWVWFSNLLSGEAAPLPYIPLLNPLELGHGLVLLSLLLWFRALPDSAQRWLPRDLRVLALGATAFVLYTGLLLRTCHHWAAVPWDGGSLFASTLTQATLSVAWALLGVALMVLGHKRVRRAVWVAGAALLAVVVLKLFFIELADHGGLYRIVSFIVVGLLLLVVGYFAPVPPRREEAAEAAAATNEAAA</sequence>
<feature type="transmembrane region" description="Helical" evidence="3">
    <location>
        <begin position="429"/>
        <end position="446"/>
    </location>
</feature>
<feature type="transmembrane region" description="Helical" evidence="3">
    <location>
        <begin position="1253"/>
        <end position="1274"/>
    </location>
</feature>
<feature type="transmembrane region" description="Helical" evidence="3">
    <location>
        <begin position="895"/>
        <end position="914"/>
    </location>
</feature>
<keyword evidence="3" id="KW-0812">Transmembrane</keyword>
<accession>A0ABU9BJT0</accession>
<feature type="transmembrane region" description="Helical" evidence="3">
    <location>
        <begin position="358"/>
        <end position="376"/>
    </location>
</feature>
<dbReference type="PANTHER" id="PTHR38434">
    <property type="entry name" value="BLL2549 PROTEIN"/>
    <property type="match status" value="1"/>
</dbReference>
<evidence type="ECO:0000313" key="5">
    <source>
        <dbReference type="Proteomes" id="UP001371218"/>
    </source>
</evidence>
<feature type="transmembrane region" description="Helical" evidence="3">
    <location>
        <begin position="811"/>
        <end position="835"/>
    </location>
</feature>
<proteinExistence type="predicted"/>
<feature type="transmembrane region" description="Helical" evidence="3">
    <location>
        <begin position="328"/>
        <end position="346"/>
    </location>
</feature>
<feature type="region of interest" description="Disordered" evidence="2">
    <location>
        <begin position="38"/>
        <end position="63"/>
    </location>
</feature>
<feature type="transmembrane region" description="Helical" evidence="3">
    <location>
        <begin position="1157"/>
        <end position="1175"/>
    </location>
</feature>
<dbReference type="InterPro" id="IPR019286">
    <property type="entry name" value="DUF2339_TM"/>
</dbReference>
<feature type="transmembrane region" description="Helical" evidence="3">
    <location>
        <begin position="610"/>
        <end position="628"/>
    </location>
</feature>
<dbReference type="Proteomes" id="UP001371218">
    <property type="component" value="Unassembled WGS sequence"/>
</dbReference>
<evidence type="ECO:0000313" key="4">
    <source>
        <dbReference type="EMBL" id="MEK8030218.1"/>
    </source>
</evidence>
<feature type="transmembrane region" description="Helical" evidence="3">
    <location>
        <begin position="1051"/>
        <end position="1068"/>
    </location>
</feature>
<keyword evidence="3" id="KW-0472">Membrane</keyword>
<feature type="coiled-coil region" evidence="1">
    <location>
        <begin position="65"/>
        <end position="99"/>
    </location>
</feature>
<name>A0ABU9BJT0_9BURK</name>
<feature type="transmembrane region" description="Helical" evidence="3">
    <location>
        <begin position="299"/>
        <end position="316"/>
    </location>
</feature>
<organism evidence="4 5">
    <name type="scientific">Ideonella lacteola</name>
    <dbReference type="NCBI Taxonomy" id="2984193"/>
    <lineage>
        <taxon>Bacteria</taxon>
        <taxon>Pseudomonadati</taxon>
        <taxon>Pseudomonadota</taxon>
        <taxon>Betaproteobacteria</taxon>
        <taxon>Burkholderiales</taxon>
        <taxon>Sphaerotilaceae</taxon>
        <taxon>Ideonella</taxon>
    </lineage>
</organism>
<feature type="transmembrane region" description="Helical" evidence="3">
    <location>
        <begin position="1118"/>
        <end position="1137"/>
    </location>
</feature>
<feature type="transmembrane region" description="Helical" evidence="3">
    <location>
        <begin position="926"/>
        <end position="944"/>
    </location>
</feature>
<feature type="transmembrane region" description="Helical" evidence="3">
    <location>
        <begin position="704"/>
        <end position="727"/>
    </location>
</feature>
<dbReference type="EMBL" id="JBBUTG010000002">
    <property type="protein sequence ID" value="MEK8030218.1"/>
    <property type="molecule type" value="Genomic_DNA"/>
</dbReference>
<feature type="transmembrane region" description="Helical" evidence="3">
    <location>
        <begin position="1021"/>
        <end position="1039"/>
    </location>
</feature>
<dbReference type="RefSeq" id="WP_341424568.1">
    <property type="nucleotide sequence ID" value="NZ_JBBUTG010000002.1"/>
</dbReference>
<keyword evidence="5" id="KW-1185">Reference proteome</keyword>
<comment type="caution">
    <text evidence="4">The sequence shown here is derived from an EMBL/GenBank/DDBJ whole genome shotgun (WGS) entry which is preliminary data.</text>
</comment>
<feature type="transmembrane region" description="Helical" evidence="3">
    <location>
        <begin position="739"/>
        <end position="759"/>
    </location>
</feature>
<feature type="transmembrane region" description="Helical" evidence="3">
    <location>
        <begin position="1187"/>
        <end position="1205"/>
    </location>
</feature>
<dbReference type="Pfam" id="PF10101">
    <property type="entry name" value="DUF2339"/>
    <property type="match status" value="1"/>
</dbReference>
<evidence type="ECO:0000256" key="2">
    <source>
        <dbReference type="SAM" id="MobiDB-lite"/>
    </source>
</evidence>
<feature type="transmembrane region" description="Helical" evidence="3">
    <location>
        <begin position="1225"/>
        <end position="1246"/>
    </location>
</feature>
<feature type="transmembrane region" description="Helical" evidence="3">
    <location>
        <begin position="964"/>
        <end position="986"/>
    </location>
</feature>
<feature type="transmembrane region" description="Helical" evidence="3">
    <location>
        <begin position="261"/>
        <end position="287"/>
    </location>
</feature>
<keyword evidence="1" id="KW-0175">Coiled coil</keyword>
<gene>
    <name evidence="4" type="ORF">AACH06_05225</name>
</gene>
<feature type="transmembrane region" description="Helical" evidence="3">
    <location>
        <begin position="1088"/>
        <end position="1106"/>
    </location>
</feature>
<evidence type="ECO:0000256" key="3">
    <source>
        <dbReference type="SAM" id="Phobius"/>
    </source>
</evidence>
<reference evidence="4 5" key="1">
    <citation type="submission" date="2024-04" db="EMBL/GenBank/DDBJ databases">
        <title>Novel species of the genus Ideonella isolated from streams.</title>
        <authorList>
            <person name="Lu H."/>
        </authorList>
    </citation>
    <scope>NUCLEOTIDE SEQUENCE [LARGE SCALE GENOMIC DNA]</scope>
    <source>
        <strain evidence="4 5">DXS29W</strain>
    </source>
</reference>
<dbReference type="PANTHER" id="PTHR38434:SF1">
    <property type="entry name" value="BLL2549 PROTEIN"/>
    <property type="match status" value="1"/>
</dbReference>
<feature type="transmembrane region" description="Helical" evidence="3">
    <location>
        <begin position="381"/>
        <end position="401"/>
    </location>
</feature>
<feature type="transmembrane region" description="Helical" evidence="3">
    <location>
        <begin position="458"/>
        <end position="477"/>
    </location>
</feature>
<feature type="transmembrane region" description="Helical" evidence="3">
    <location>
        <begin position="560"/>
        <end position="579"/>
    </location>
</feature>
<feature type="transmembrane region" description="Helical" evidence="3">
    <location>
        <begin position="504"/>
        <end position="524"/>
    </location>
</feature>